<dbReference type="KEGG" id="mlil:QLS71_002660"/>
<organism evidence="2 3">
    <name type="scientific">Mariniflexile litorale</name>
    <dbReference type="NCBI Taxonomy" id="3045158"/>
    <lineage>
        <taxon>Bacteria</taxon>
        <taxon>Pseudomonadati</taxon>
        <taxon>Bacteroidota</taxon>
        <taxon>Flavobacteriia</taxon>
        <taxon>Flavobacteriales</taxon>
        <taxon>Flavobacteriaceae</taxon>
        <taxon>Mariniflexile</taxon>
    </lineage>
</organism>
<gene>
    <name evidence="2" type="ORF">QLS71_002660</name>
</gene>
<protein>
    <submittedName>
        <fullName evidence="2">Glycosyltransferase family 4 protein</fullName>
        <ecNumber evidence="2">2.4.-.-</ecNumber>
    </submittedName>
</protein>
<feature type="domain" description="Glycosyl transferase family 1" evidence="1">
    <location>
        <begin position="165"/>
        <end position="329"/>
    </location>
</feature>
<dbReference type="SUPFAM" id="SSF53756">
    <property type="entry name" value="UDP-Glycosyltransferase/glycogen phosphorylase"/>
    <property type="match status" value="1"/>
</dbReference>
<sequence length="352" mass="40222">MSKCNLLILSPYLDLSGGVATFVKSLKGQWGVNERYFYRGGRGKHLAKYFNTIVELSTFLLGLLYYKNSKVFINTSLNKKAYTRDKIFCKISIFLKKDVYLFIHGWDTHFFDEVKGEFNKSSFFKAKKIYVLAQSFKDSLVSVGFFEKDIIVEHTVVQERFFSEFKSFEKKFSNAPIHLLFLARLEAVKGIFTVLETFKTLFEKDSNFILNVAGSGTETDQVKKWIAQNRKLPINFHGRVEGDAKINLFKASHFYLLPTTHPEGLPISILEAITAGCIVFVTPAGGLKDFFEDRDMGFLLQDSLTSELISKIEFAVKDFELLKKIASNNISRGQELYTPLSLINRIKSNIYG</sequence>
<dbReference type="AlphaFoldDB" id="A0AAU7EHA8"/>
<dbReference type="InterPro" id="IPR001296">
    <property type="entry name" value="Glyco_trans_1"/>
</dbReference>
<dbReference type="EMBL" id="CP155618">
    <property type="protein sequence ID" value="XBL14925.1"/>
    <property type="molecule type" value="Genomic_DNA"/>
</dbReference>
<dbReference type="GO" id="GO:0016757">
    <property type="term" value="F:glycosyltransferase activity"/>
    <property type="evidence" value="ECO:0007669"/>
    <property type="project" value="UniProtKB-KW"/>
</dbReference>
<accession>A0AAU7EHA8</accession>
<reference evidence="2" key="1">
    <citation type="submission" date="2024-04" db="EMBL/GenBank/DDBJ databases">
        <title>Mariniflexile litorale, isolated from the shallow sediments of the Sea of Japan.</title>
        <authorList>
            <person name="Romanenko L."/>
            <person name="Isaeva M."/>
        </authorList>
    </citation>
    <scope>NUCLEOTIDE SEQUENCE [LARGE SCALE GENOMIC DNA]</scope>
    <source>
        <strain evidence="2">KMM 9835</strain>
    </source>
</reference>
<proteinExistence type="predicted"/>
<dbReference type="Proteomes" id="UP001224325">
    <property type="component" value="Chromosome"/>
</dbReference>
<keyword evidence="2" id="KW-0808">Transferase</keyword>
<name>A0AAU7EHA8_9FLAO</name>
<dbReference type="RefSeq" id="WP_308990370.1">
    <property type="nucleotide sequence ID" value="NZ_CP155618.1"/>
</dbReference>
<evidence type="ECO:0000313" key="2">
    <source>
        <dbReference type="EMBL" id="XBL14925.1"/>
    </source>
</evidence>
<keyword evidence="2" id="KW-0328">Glycosyltransferase</keyword>
<evidence type="ECO:0000313" key="3">
    <source>
        <dbReference type="Proteomes" id="UP001224325"/>
    </source>
</evidence>
<dbReference type="EC" id="2.4.-.-" evidence="2"/>
<dbReference type="CDD" id="cd03801">
    <property type="entry name" value="GT4_PimA-like"/>
    <property type="match status" value="1"/>
</dbReference>
<evidence type="ECO:0000259" key="1">
    <source>
        <dbReference type="Pfam" id="PF00534"/>
    </source>
</evidence>
<dbReference type="Pfam" id="PF00534">
    <property type="entry name" value="Glycos_transf_1"/>
    <property type="match status" value="1"/>
</dbReference>
<dbReference type="PANTHER" id="PTHR12526">
    <property type="entry name" value="GLYCOSYLTRANSFERASE"/>
    <property type="match status" value="1"/>
</dbReference>
<dbReference type="PANTHER" id="PTHR12526:SF637">
    <property type="entry name" value="GLYCOSYLTRANSFERASE EPSF-RELATED"/>
    <property type="match status" value="1"/>
</dbReference>
<keyword evidence="3" id="KW-1185">Reference proteome</keyword>
<dbReference type="Gene3D" id="3.40.50.2000">
    <property type="entry name" value="Glycogen Phosphorylase B"/>
    <property type="match status" value="2"/>
</dbReference>